<dbReference type="InParanoid" id="A0A066WGN2"/>
<keyword evidence="1" id="KW-0472">Membrane</keyword>
<organism evidence="2 3">
    <name type="scientific">Tilletiaria anomala (strain ATCC 24038 / CBS 436.72 / UBC 951)</name>
    <dbReference type="NCBI Taxonomy" id="1037660"/>
    <lineage>
        <taxon>Eukaryota</taxon>
        <taxon>Fungi</taxon>
        <taxon>Dikarya</taxon>
        <taxon>Basidiomycota</taxon>
        <taxon>Ustilaginomycotina</taxon>
        <taxon>Exobasidiomycetes</taxon>
        <taxon>Georgefischeriales</taxon>
        <taxon>Tilletiariaceae</taxon>
        <taxon>Tilletiaria</taxon>
    </lineage>
</organism>
<dbReference type="OrthoDB" id="67965at2759"/>
<accession>A0A066WGN2</accession>
<feature type="transmembrane region" description="Helical" evidence="1">
    <location>
        <begin position="37"/>
        <end position="56"/>
    </location>
</feature>
<dbReference type="RefSeq" id="XP_013245790.1">
    <property type="nucleotide sequence ID" value="XM_013390336.1"/>
</dbReference>
<dbReference type="OMA" id="QANEKFY"/>
<feature type="transmembrane region" description="Helical" evidence="1">
    <location>
        <begin position="93"/>
        <end position="112"/>
    </location>
</feature>
<evidence type="ECO:0000256" key="1">
    <source>
        <dbReference type="SAM" id="Phobius"/>
    </source>
</evidence>
<gene>
    <name evidence="2" type="ORF">K437DRAFT_253593</name>
</gene>
<feature type="transmembrane region" description="Helical" evidence="1">
    <location>
        <begin position="12"/>
        <end position="30"/>
    </location>
</feature>
<dbReference type="GeneID" id="25263616"/>
<dbReference type="Proteomes" id="UP000027361">
    <property type="component" value="Unassembled WGS sequence"/>
</dbReference>
<dbReference type="HOGENOM" id="CLU_043418_1_0_1"/>
<name>A0A066WGN2_TILAU</name>
<dbReference type="Pfam" id="PF06966">
    <property type="entry name" value="DUF1295"/>
    <property type="match status" value="1"/>
</dbReference>
<feature type="transmembrane region" description="Helical" evidence="1">
    <location>
        <begin position="133"/>
        <end position="152"/>
    </location>
</feature>
<dbReference type="EMBL" id="JMSN01000005">
    <property type="protein sequence ID" value="KDN52951.1"/>
    <property type="molecule type" value="Genomic_DNA"/>
</dbReference>
<dbReference type="PANTHER" id="PTHR32251">
    <property type="entry name" value="3-OXO-5-ALPHA-STEROID 4-DEHYDROGENASE"/>
    <property type="match status" value="1"/>
</dbReference>
<protein>
    <submittedName>
        <fullName evidence="2">DUF1295-domain-containing protein</fullName>
    </submittedName>
</protein>
<feature type="transmembrane region" description="Helical" evidence="1">
    <location>
        <begin position="172"/>
        <end position="190"/>
    </location>
</feature>
<keyword evidence="1" id="KW-1133">Transmembrane helix</keyword>
<dbReference type="Gene3D" id="1.20.120.1630">
    <property type="match status" value="1"/>
</dbReference>
<keyword evidence="3" id="KW-1185">Reference proteome</keyword>
<dbReference type="GO" id="GO:0016020">
    <property type="term" value="C:membrane"/>
    <property type="evidence" value="ECO:0007669"/>
    <property type="project" value="TreeGrafter"/>
</dbReference>
<dbReference type="AlphaFoldDB" id="A0A066WGN2"/>
<proteinExistence type="predicted"/>
<dbReference type="InterPro" id="IPR010721">
    <property type="entry name" value="UstE-like"/>
</dbReference>
<reference evidence="2 3" key="1">
    <citation type="submission" date="2014-05" db="EMBL/GenBank/DDBJ databases">
        <title>Draft genome sequence of a rare smut relative, Tilletiaria anomala UBC 951.</title>
        <authorList>
            <consortium name="DOE Joint Genome Institute"/>
            <person name="Toome M."/>
            <person name="Kuo A."/>
            <person name="Henrissat B."/>
            <person name="Lipzen A."/>
            <person name="Tritt A."/>
            <person name="Yoshinaga Y."/>
            <person name="Zane M."/>
            <person name="Barry K."/>
            <person name="Grigoriev I.V."/>
            <person name="Spatafora J.W."/>
            <person name="Aimea M.C."/>
        </authorList>
    </citation>
    <scope>NUCLEOTIDE SEQUENCE [LARGE SCALE GENOMIC DNA]</scope>
    <source>
        <strain evidence="2 3">UBC 951</strain>
    </source>
</reference>
<evidence type="ECO:0000313" key="3">
    <source>
        <dbReference type="Proteomes" id="UP000027361"/>
    </source>
</evidence>
<dbReference type="PROSITE" id="PS50244">
    <property type="entry name" value="S5A_REDUCTASE"/>
    <property type="match status" value="1"/>
</dbReference>
<dbReference type="PANTHER" id="PTHR32251:SF17">
    <property type="entry name" value="STEROID 5-ALPHA REDUCTASE C-TERMINAL DOMAIN-CONTAINING PROTEIN"/>
    <property type="match status" value="1"/>
</dbReference>
<keyword evidence="1" id="KW-0812">Transmembrane</keyword>
<evidence type="ECO:0000313" key="2">
    <source>
        <dbReference type="EMBL" id="KDN52951.1"/>
    </source>
</evidence>
<comment type="caution">
    <text evidence="2">The sequence shown here is derived from an EMBL/GenBank/DDBJ whole genome shotgun (WGS) entry which is preliminary data.</text>
</comment>
<sequence length="307" mass="34153">MTLYVAGLRGLLPTFVLIYGFQAACAAVAVPMQTEKYYDLCGSLGFVSATAVSLLLPSLRTRFPTLAWLGSGTASATSASWPPTLATFHPRQLLASALATVWAVRLGSFLFARIHKHGSDPRFDKIKKNPPHFLFAWMMQATWISLTALPIYLVNAIPPAAQPRLGTRLTDYVGLALWLGGMGLEVFADCQKSAWRKGKEGKKHDEPFITRGVWSWSRHPNYFGEVSLWTGQYILSLSSLSAATPMFYPWWITVAAAASPLFEYMLIRYLSGVPMLEKSGDEKYGKDPTWQEYKKNVPVFVPFFGPK</sequence>